<gene>
    <name evidence="1" type="ORF">GALL_522400</name>
</gene>
<evidence type="ECO:0000313" key="1">
    <source>
        <dbReference type="EMBL" id="OIQ66195.1"/>
    </source>
</evidence>
<name>A0A1J5PLM5_9ZZZZ</name>
<comment type="caution">
    <text evidence="1">The sequence shown here is derived from an EMBL/GenBank/DDBJ whole genome shotgun (WGS) entry which is preliminary data.</text>
</comment>
<sequence length="53" mass="5379">MPKIALPADEQQALATFLAAVNAGTVNAEGHLIAKASAATRVAAQQHSPIAKD</sequence>
<dbReference type="AlphaFoldDB" id="A0A1J5PLM5"/>
<proteinExistence type="predicted"/>
<accession>A0A1J5PLM5</accession>
<protein>
    <submittedName>
        <fullName evidence="1">Uncharacterized protein</fullName>
    </submittedName>
</protein>
<reference evidence="1" key="1">
    <citation type="submission" date="2016-10" db="EMBL/GenBank/DDBJ databases">
        <title>Sequence of Gallionella enrichment culture.</title>
        <authorList>
            <person name="Poehlein A."/>
            <person name="Muehling M."/>
            <person name="Daniel R."/>
        </authorList>
    </citation>
    <scope>NUCLEOTIDE SEQUENCE</scope>
</reference>
<organism evidence="1">
    <name type="scientific">mine drainage metagenome</name>
    <dbReference type="NCBI Taxonomy" id="410659"/>
    <lineage>
        <taxon>unclassified sequences</taxon>
        <taxon>metagenomes</taxon>
        <taxon>ecological metagenomes</taxon>
    </lineage>
</organism>
<dbReference type="EMBL" id="MLJW01006770">
    <property type="protein sequence ID" value="OIQ66195.1"/>
    <property type="molecule type" value="Genomic_DNA"/>
</dbReference>